<organism evidence="5 6">
    <name type="scientific">Sus scrofa</name>
    <name type="common">Pig</name>
    <dbReference type="NCBI Taxonomy" id="9823"/>
    <lineage>
        <taxon>Eukaryota</taxon>
        <taxon>Metazoa</taxon>
        <taxon>Chordata</taxon>
        <taxon>Craniata</taxon>
        <taxon>Vertebrata</taxon>
        <taxon>Euteleostomi</taxon>
        <taxon>Mammalia</taxon>
        <taxon>Eutheria</taxon>
        <taxon>Laurasiatheria</taxon>
        <taxon>Artiodactyla</taxon>
        <taxon>Suina</taxon>
        <taxon>Suidae</taxon>
        <taxon>Sus</taxon>
    </lineage>
</organism>
<evidence type="ECO:0000259" key="4">
    <source>
        <dbReference type="Pfam" id="PF00061"/>
    </source>
</evidence>
<reference evidence="5" key="1">
    <citation type="submission" date="2025-08" db="UniProtKB">
        <authorList>
            <consortium name="Ensembl"/>
        </authorList>
    </citation>
    <scope>IDENTIFICATION</scope>
</reference>
<proteinExistence type="inferred from homology"/>
<dbReference type="InterPro" id="IPR012674">
    <property type="entry name" value="Calycin"/>
</dbReference>
<dbReference type="GO" id="GO:0036094">
    <property type="term" value="F:small molecule binding"/>
    <property type="evidence" value="ECO:0007669"/>
    <property type="project" value="InterPro"/>
</dbReference>
<dbReference type="Proteomes" id="UP000694723">
    <property type="component" value="Unplaced"/>
</dbReference>
<dbReference type="Gene3D" id="2.40.128.20">
    <property type="match status" value="1"/>
</dbReference>
<dbReference type="InterPro" id="IPR002345">
    <property type="entry name" value="Lipocalin"/>
</dbReference>
<comment type="similarity">
    <text evidence="1">Belongs to the calycin superfamily. Lipocalin family.</text>
</comment>
<dbReference type="PANTHER" id="PTHR11430:SF12">
    <property type="entry name" value="EPIDIDYMAL-SPECIFIC LIPOCALIN-12"/>
    <property type="match status" value="1"/>
</dbReference>
<dbReference type="SUPFAM" id="SSF50814">
    <property type="entry name" value="Lipocalins"/>
    <property type="match status" value="1"/>
</dbReference>
<feature type="chain" id="PRO_5034006154" description="Lipocalin/cytosolic fatty-acid binding domain-containing protein" evidence="3">
    <location>
        <begin position="20"/>
        <end position="447"/>
    </location>
</feature>
<sequence>MGPWWALWVLLSLPKALRGQVTPQTALSSVLQTFQKDQFQGEWIVLALAGSTHKTADRSLLSPFTATFVQNQNDRWEVSYAMIRKRCVTWSYVLISETQVGKFSVVHRSQADQEEVRVYDTDYASFALLLSRRNSGSQSILRVSLLCRAWAIKPQVLRRFVCLVQAQGLADHHIVFPDLSGKALGWPGDGTQGGTCRWASGVLRKPCGRLSPCSGPKQGVPASPSVRPEPKLGFSQLLDPLPLLGPLLAATPSHAQVPPARATPSLSSRSVSFPLLSRTHARPRRCPELTHQHFSLTQPCTHTCAQGGYTQVHNTHEHMHICTPAHPRTSTLPGHLGLQWVWELLRCLPRSPGEGRAAPRVQVPPLSPWSGCKAPSFSCCPSSRVHAHVRVRVRVRAISLLLRLHPPSHGSGSLTRLPHPSRFLLMDGLALPSRALPRCPLLPPLSA</sequence>
<name>A0A8D1V8F2_PIG</name>
<accession>A0A8D1V8F2</accession>
<feature type="signal peptide" evidence="3">
    <location>
        <begin position="1"/>
        <end position="19"/>
    </location>
</feature>
<evidence type="ECO:0000256" key="1">
    <source>
        <dbReference type="ARBA" id="ARBA00006889"/>
    </source>
</evidence>
<feature type="domain" description="Lipocalin/cytosolic fatty-acid binding" evidence="4">
    <location>
        <begin position="40"/>
        <end position="178"/>
    </location>
</feature>
<evidence type="ECO:0000256" key="2">
    <source>
        <dbReference type="ARBA" id="ARBA00022448"/>
    </source>
</evidence>
<dbReference type="PANTHER" id="PTHR11430">
    <property type="entry name" value="LIPOCALIN"/>
    <property type="match status" value="1"/>
</dbReference>
<evidence type="ECO:0000313" key="6">
    <source>
        <dbReference type="Proteomes" id="UP000694723"/>
    </source>
</evidence>
<dbReference type="Pfam" id="PF00061">
    <property type="entry name" value="Lipocalin"/>
    <property type="match status" value="1"/>
</dbReference>
<dbReference type="PRINTS" id="PR01254">
    <property type="entry name" value="PGNDSYNTHASE"/>
</dbReference>
<keyword evidence="2" id="KW-0813">Transport</keyword>
<evidence type="ECO:0000256" key="3">
    <source>
        <dbReference type="SAM" id="SignalP"/>
    </source>
</evidence>
<keyword evidence="3" id="KW-0732">Signal</keyword>
<dbReference type="AlphaFoldDB" id="A0A8D1V8F2"/>
<evidence type="ECO:0000313" key="5">
    <source>
        <dbReference type="Ensembl" id="ENSSSCP00060020157.1"/>
    </source>
</evidence>
<dbReference type="Ensembl" id="ENSSSCT00060047064.1">
    <property type="protein sequence ID" value="ENSSSCP00060020157.1"/>
    <property type="gene ID" value="ENSSSCG00060034715.1"/>
</dbReference>
<protein>
    <recommendedName>
        <fullName evidence="4">Lipocalin/cytosolic fatty-acid binding domain-containing protein</fullName>
    </recommendedName>
</protein>
<dbReference type="InterPro" id="IPR000566">
    <property type="entry name" value="Lipocln_cytosolic_FA-bd_dom"/>
</dbReference>